<protein>
    <submittedName>
        <fullName evidence="2">Uncharacterized protein</fullName>
    </submittedName>
</protein>
<keyword evidence="3" id="KW-1185">Reference proteome</keyword>
<keyword evidence="1" id="KW-0472">Membrane</keyword>
<evidence type="ECO:0000313" key="3">
    <source>
        <dbReference type="Proteomes" id="UP000321857"/>
    </source>
</evidence>
<dbReference type="Proteomes" id="UP000321857">
    <property type="component" value="Chromosome"/>
</dbReference>
<sequence length="160" mass="17222">MEFMELNWPVLAVAIVIGLIVGLLIFRPRQRVSLTDSAPIRPHMASGEGRAITDEAAAAASDVAGHMINARVHAELPGATGTPDDLVKLKGVGPKLAALLNERGISRFDQIAKLSSSQVEALDTSLGAFRGRFNRDRIVEQADYLARGDIDGYEARFGKL</sequence>
<feature type="transmembrane region" description="Helical" evidence="1">
    <location>
        <begin position="6"/>
        <end position="26"/>
    </location>
</feature>
<accession>A0A516IS79</accession>
<keyword evidence="1" id="KW-0812">Transmembrane</keyword>
<dbReference type="AlphaFoldDB" id="A0A516IS79"/>
<name>A0A516IS79_9SPHN</name>
<dbReference type="Gene3D" id="1.10.150.20">
    <property type="entry name" value="5' to 3' exonuclease, C-terminal subdomain"/>
    <property type="match status" value="1"/>
</dbReference>
<organism evidence="2 3">
    <name type="scientific">Sphingomonas xanthus</name>
    <dbReference type="NCBI Taxonomy" id="2594473"/>
    <lineage>
        <taxon>Bacteria</taxon>
        <taxon>Pseudomonadati</taxon>
        <taxon>Pseudomonadota</taxon>
        <taxon>Alphaproteobacteria</taxon>
        <taxon>Sphingomonadales</taxon>
        <taxon>Sphingomonadaceae</taxon>
        <taxon>Sphingomonas</taxon>
    </lineage>
</organism>
<gene>
    <name evidence="2" type="ORF">FMM02_07075</name>
</gene>
<dbReference type="KEGG" id="sxa:FMM02_07075"/>
<proteinExistence type="predicted"/>
<reference evidence="2 3" key="1">
    <citation type="submission" date="2019-07" db="EMBL/GenBank/DDBJ databases">
        <title>Sphingomonas AE3 Genome sequencing and assembly.</title>
        <authorList>
            <person name="Kim H."/>
        </authorList>
    </citation>
    <scope>NUCLEOTIDE SEQUENCE [LARGE SCALE GENOMIC DNA]</scope>
    <source>
        <strain evidence="2 3">AE3</strain>
    </source>
</reference>
<evidence type="ECO:0000313" key="2">
    <source>
        <dbReference type="EMBL" id="QDP19740.1"/>
    </source>
</evidence>
<dbReference type="EMBL" id="CP041659">
    <property type="protein sequence ID" value="QDP19740.1"/>
    <property type="molecule type" value="Genomic_DNA"/>
</dbReference>
<evidence type="ECO:0000256" key="1">
    <source>
        <dbReference type="SAM" id="Phobius"/>
    </source>
</evidence>
<dbReference type="RefSeq" id="WP_147494189.1">
    <property type="nucleotide sequence ID" value="NZ_CP041659.1"/>
</dbReference>
<dbReference type="OrthoDB" id="9807941at2"/>
<keyword evidence="1" id="KW-1133">Transmembrane helix</keyword>